<proteinExistence type="predicted"/>
<sequence>MPDDRRSSFFQALTGRAGADVSGTAGGDVRGMLIAAYGASRRDPAKPDTAAAAKSLGVSQRTVQRWLADPTRQQRYRPRADLLTKLSTRARQAATTKRGRERAIRDTLLAKGLPTGMRVSVTGQQGPERAYARFRTANFDLDDPSLSSGFVTAYIDGGDQGAIDWLRDNSDLTYNMDRWYFGDVEDVEIRGPYGRG</sequence>
<dbReference type="EMBL" id="FOKA01000029">
    <property type="protein sequence ID" value="SFB42658.1"/>
    <property type="molecule type" value="Genomic_DNA"/>
</dbReference>
<reference evidence="1 2" key="1">
    <citation type="submission" date="2016-10" db="EMBL/GenBank/DDBJ databases">
        <authorList>
            <person name="de Groot N.N."/>
        </authorList>
    </citation>
    <scope>NUCLEOTIDE SEQUENCE [LARGE SCALE GENOMIC DNA]</scope>
    <source>
        <strain evidence="1 2">CGMCC 4.6945</strain>
    </source>
</reference>
<accession>A0A1I1B1T9</accession>
<gene>
    <name evidence="1" type="ORF">SAMN05421867_1292</name>
</gene>
<name>A0A1I1B1T9_9CELL</name>
<organism evidence="1 2">
    <name type="scientific">Cellulomonas marina</name>
    <dbReference type="NCBI Taxonomy" id="988821"/>
    <lineage>
        <taxon>Bacteria</taxon>
        <taxon>Bacillati</taxon>
        <taxon>Actinomycetota</taxon>
        <taxon>Actinomycetes</taxon>
        <taxon>Micrococcales</taxon>
        <taxon>Cellulomonadaceae</taxon>
        <taxon>Cellulomonas</taxon>
    </lineage>
</organism>
<dbReference type="RefSeq" id="WP_139224536.1">
    <property type="nucleotide sequence ID" value="NZ_BONM01000014.1"/>
</dbReference>
<dbReference type="Proteomes" id="UP000199012">
    <property type="component" value="Unassembled WGS sequence"/>
</dbReference>
<protein>
    <recommendedName>
        <fullName evidence="3">Homeodomain-like domain-containing protein</fullName>
    </recommendedName>
</protein>
<keyword evidence="2" id="KW-1185">Reference proteome</keyword>
<dbReference type="AlphaFoldDB" id="A0A1I1B1T9"/>
<evidence type="ECO:0008006" key="3">
    <source>
        <dbReference type="Google" id="ProtNLM"/>
    </source>
</evidence>
<evidence type="ECO:0000313" key="1">
    <source>
        <dbReference type="EMBL" id="SFB42658.1"/>
    </source>
</evidence>
<evidence type="ECO:0000313" key="2">
    <source>
        <dbReference type="Proteomes" id="UP000199012"/>
    </source>
</evidence>
<dbReference type="STRING" id="988821.SAMN05421867_1292"/>
<dbReference type="OrthoDB" id="4706085at2"/>